<dbReference type="Pfam" id="PF07885">
    <property type="entry name" value="Ion_trans_2"/>
    <property type="match status" value="1"/>
</dbReference>
<dbReference type="VEuPathDB" id="FungiDB:AeMF1_005801"/>
<protein>
    <recommendedName>
        <fullName evidence="2">Potassium channel domain-containing protein</fullName>
    </recommendedName>
</protein>
<evidence type="ECO:0000256" key="1">
    <source>
        <dbReference type="SAM" id="Phobius"/>
    </source>
</evidence>
<feature type="transmembrane region" description="Helical" evidence="1">
    <location>
        <begin position="190"/>
        <end position="212"/>
    </location>
</feature>
<gene>
    <name evidence="3" type="ORF">Ae201684_016524</name>
</gene>
<keyword evidence="1" id="KW-0812">Transmembrane</keyword>
<keyword evidence="1" id="KW-1133">Transmembrane helix</keyword>
<dbReference type="InterPro" id="IPR015449">
    <property type="entry name" value="K_chnl_Ca-activ_SK"/>
</dbReference>
<dbReference type="PANTHER" id="PTHR10153">
    <property type="entry name" value="SMALL CONDUCTANCE CALCIUM-ACTIVATED POTASSIUM CHANNEL"/>
    <property type="match status" value="1"/>
</dbReference>
<dbReference type="AlphaFoldDB" id="A0A6G0WD66"/>
<dbReference type="GO" id="GO:0016020">
    <property type="term" value="C:membrane"/>
    <property type="evidence" value="ECO:0007669"/>
    <property type="project" value="InterPro"/>
</dbReference>
<evidence type="ECO:0000313" key="4">
    <source>
        <dbReference type="Proteomes" id="UP000481153"/>
    </source>
</evidence>
<evidence type="ECO:0000313" key="3">
    <source>
        <dbReference type="EMBL" id="KAF0724904.1"/>
    </source>
</evidence>
<dbReference type="Proteomes" id="UP000481153">
    <property type="component" value="Unassembled WGS sequence"/>
</dbReference>
<evidence type="ECO:0000259" key="2">
    <source>
        <dbReference type="Pfam" id="PF07885"/>
    </source>
</evidence>
<keyword evidence="1" id="KW-0472">Membrane</keyword>
<feature type="transmembrane region" description="Helical" evidence="1">
    <location>
        <begin position="227"/>
        <end position="246"/>
    </location>
</feature>
<dbReference type="GO" id="GO:0016286">
    <property type="term" value="F:small conductance calcium-activated potassium channel activity"/>
    <property type="evidence" value="ECO:0007669"/>
    <property type="project" value="InterPro"/>
</dbReference>
<dbReference type="InterPro" id="IPR013099">
    <property type="entry name" value="K_chnl_dom"/>
</dbReference>
<feature type="domain" description="Potassium channel" evidence="2">
    <location>
        <begin position="399"/>
        <end position="470"/>
    </location>
</feature>
<feature type="transmembrane region" description="Helical" evidence="1">
    <location>
        <begin position="452"/>
        <end position="473"/>
    </location>
</feature>
<dbReference type="SUPFAM" id="SSF81324">
    <property type="entry name" value="Voltage-gated potassium channels"/>
    <property type="match status" value="1"/>
</dbReference>
<comment type="caution">
    <text evidence="3">The sequence shown here is derived from an EMBL/GenBank/DDBJ whole genome shotgun (WGS) entry which is preliminary data.</text>
</comment>
<reference evidence="3 4" key="1">
    <citation type="submission" date="2019-07" db="EMBL/GenBank/DDBJ databases">
        <title>Genomics analysis of Aphanomyces spp. identifies a new class of oomycete effector associated with host adaptation.</title>
        <authorList>
            <person name="Gaulin E."/>
        </authorList>
    </citation>
    <scope>NUCLEOTIDE SEQUENCE [LARGE SCALE GENOMIC DNA]</scope>
    <source>
        <strain evidence="3 4">ATCC 201684</strain>
    </source>
</reference>
<accession>A0A6G0WD66</accession>
<name>A0A6G0WD66_9STRA</name>
<feature type="transmembrane region" description="Helical" evidence="1">
    <location>
        <begin position="422"/>
        <end position="440"/>
    </location>
</feature>
<feature type="transmembrane region" description="Helical" evidence="1">
    <location>
        <begin position="391"/>
        <end position="410"/>
    </location>
</feature>
<dbReference type="EMBL" id="VJMJ01000256">
    <property type="protein sequence ID" value="KAF0724904.1"/>
    <property type="molecule type" value="Genomic_DNA"/>
</dbReference>
<proteinExistence type="predicted"/>
<dbReference type="Gene3D" id="1.10.287.70">
    <property type="match status" value="1"/>
</dbReference>
<organism evidence="3 4">
    <name type="scientific">Aphanomyces euteiches</name>
    <dbReference type="NCBI Taxonomy" id="100861"/>
    <lineage>
        <taxon>Eukaryota</taxon>
        <taxon>Sar</taxon>
        <taxon>Stramenopiles</taxon>
        <taxon>Oomycota</taxon>
        <taxon>Saprolegniomycetes</taxon>
        <taxon>Saprolegniales</taxon>
        <taxon>Verrucalvaceae</taxon>
        <taxon>Aphanomyces</taxon>
    </lineage>
</organism>
<keyword evidence="4" id="KW-1185">Reference proteome</keyword>
<sequence>MYSVLAFILARQLPSLTRESSIKTTAPLRYRARLRATIWGTVAQSLMGVELCLKLKAFTWTALATHDNLYFVSLTVHTLNLILLTANELVLSIPVEVKYLSAAGLCVRDPRETGELHSHAVMQVWPAPLLQEKLPPLRRNALQPREVIYLRQIQRRSVVNDVLWRVTVRCLTQLHTLKILHRKQRAVENAMFIAACLSVVVQVVSVDLYLGFKMFQWEVSWVEDTKAIVSFLTAALLLALCIRYELATNIQIESHQVHADTKFYHPSSLLLGEFIMESLILLVHLPPKMDYTFSLLQFEALKAVSPSTLDQNNMTCHATVYYDATGCYEEIEYGIHQFGFAIVGRMYLGWRFLRNLYGFYTNDIRLIGFLNNTDATSPWFTRKFVVRCWPLKYFVAMLLGIWIVIAVSVYQAERNTGNTNISSFYDAVYFAIVTITTVGYGDCTVLGDPGRFLCVTIGVVGGAVVTYACRVGVRGAMTLTPTEVSLLHTINARKHLLEFHNAAAAFIQIEWRRYLATTTATPRSLVSQRLQAHQIRVQRLRFRIHLRDSKLQTFTHPMDVLDNWSDKFLNLQKTKPSPTVGDTCDEIAAKLERHLERRHIPAKGPSLGKVDGMHK</sequence>